<dbReference type="SUPFAM" id="SSF103473">
    <property type="entry name" value="MFS general substrate transporter"/>
    <property type="match status" value="1"/>
</dbReference>
<keyword evidence="3" id="KW-0813">Transport</keyword>
<reference evidence="10" key="1">
    <citation type="submission" date="2014-08" db="EMBL/GenBank/DDBJ databases">
        <authorList>
            <person name="Sharma Rahul"/>
            <person name="Thines Marco"/>
        </authorList>
    </citation>
    <scope>NUCLEOTIDE SEQUENCE</scope>
</reference>
<comment type="subcellular location">
    <subcellularLocation>
        <location evidence="1">Endomembrane system</location>
        <topology evidence="1">Multi-pass membrane protein</topology>
    </subcellularLocation>
</comment>
<feature type="transmembrane region" description="Helical" evidence="9">
    <location>
        <begin position="534"/>
        <end position="553"/>
    </location>
</feature>
<evidence type="ECO:0000256" key="8">
    <source>
        <dbReference type="SAM" id="MobiDB-lite"/>
    </source>
</evidence>
<keyword evidence="4 9" id="KW-0812">Transmembrane</keyword>
<dbReference type="InterPro" id="IPR036259">
    <property type="entry name" value="MFS_trans_sf"/>
</dbReference>
<feature type="transmembrane region" description="Helical" evidence="9">
    <location>
        <begin position="288"/>
        <end position="307"/>
    </location>
</feature>
<evidence type="ECO:0000313" key="10">
    <source>
        <dbReference type="EMBL" id="CED82708.1"/>
    </source>
</evidence>
<feature type="transmembrane region" description="Helical" evidence="9">
    <location>
        <begin position="118"/>
        <end position="138"/>
    </location>
</feature>
<protein>
    <submittedName>
        <fullName evidence="10">Predicted transporter (Major facilitator superfamily)</fullName>
    </submittedName>
</protein>
<evidence type="ECO:0000256" key="4">
    <source>
        <dbReference type="ARBA" id="ARBA00022692"/>
    </source>
</evidence>
<evidence type="ECO:0000256" key="6">
    <source>
        <dbReference type="ARBA" id="ARBA00023065"/>
    </source>
</evidence>
<proteinExistence type="inferred from homology"/>
<feature type="compositionally biased region" description="Basic and acidic residues" evidence="8">
    <location>
        <begin position="17"/>
        <end position="26"/>
    </location>
</feature>
<feature type="transmembrane region" description="Helical" evidence="9">
    <location>
        <begin position="202"/>
        <end position="224"/>
    </location>
</feature>
<feature type="compositionally biased region" description="Acidic residues" evidence="8">
    <location>
        <begin position="565"/>
        <end position="582"/>
    </location>
</feature>
<feature type="transmembrane region" description="Helical" evidence="9">
    <location>
        <begin position="327"/>
        <end position="347"/>
    </location>
</feature>
<evidence type="ECO:0000256" key="5">
    <source>
        <dbReference type="ARBA" id="ARBA00022989"/>
    </source>
</evidence>
<feature type="transmembrane region" description="Helical" evidence="9">
    <location>
        <begin position="453"/>
        <end position="475"/>
    </location>
</feature>
<keyword evidence="5 9" id="KW-1133">Transmembrane helix</keyword>
<feature type="region of interest" description="Disordered" evidence="8">
    <location>
        <begin position="1"/>
        <end position="26"/>
    </location>
</feature>
<evidence type="ECO:0000256" key="3">
    <source>
        <dbReference type="ARBA" id="ARBA00022448"/>
    </source>
</evidence>
<comment type="similarity">
    <text evidence="2">Belongs to the major facilitator superfamily.</text>
</comment>
<dbReference type="GO" id="GO:0005774">
    <property type="term" value="C:vacuolar membrane"/>
    <property type="evidence" value="ECO:0007669"/>
    <property type="project" value="TreeGrafter"/>
</dbReference>
<dbReference type="FunFam" id="1.20.1250.20:FF:000197">
    <property type="entry name" value="Siderophore iron transporter 1"/>
    <property type="match status" value="1"/>
</dbReference>
<dbReference type="GO" id="GO:0015343">
    <property type="term" value="F:siderophore-iron transmembrane transporter activity"/>
    <property type="evidence" value="ECO:0007669"/>
    <property type="project" value="TreeGrafter"/>
</dbReference>
<evidence type="ECO:0000256" key="7">
    <source>
        <dbReference type="ARBA" id="ARBA00023136"/>
    </source>
</evidence>
<organism evidence="10">
    <name type="scientific">Phaffia rhodozyma</name>
    <name type="common">Yeast</name>
    <name type="synonym">Xanthophyllomyces dendrorhous</name>
    <dbReference type="NCBI Taxonomy" id="264483"/>
    <lineage>
        <taxon>Eukaryota</taxon>
        <taxon>Fungi</taxon>
        <taxon>Dikarya</taxon>
        <taxon>Basidiomycota</taxon>
        <taxon>Agaricomycotina</taxon>
        <taxon>Tremellomycetes</taxon>
        <taxon>Cystofilobasidiales</taxon>
        <taxon>Mrakiaceae</taxon>
        <taxon>Phaffia</taxon>
    </lineage>
</organism>
<feature type="transmembrane region" description="Helical" evidence="9">
    <location>
        <begin position="252"/>
        <end position="276"/>
    </location>
</feature>
<accession>A0A0F7SRK5</accession>
<dbReference type="EMBL" id="LN483142">
    <property type="protein sequence ID" value="CED82708.1"/>
    <property type="molecule type" value="Genomic_DNA"/>
</dbReference>
<keyword evidence="7 9" id="KW-0472">Membrane</keyword>
<dbReference type="Gene3D" id="1.20.1250.20">
    <property type="entry name" value="MFS general substrate transporter like domains"/>
    <property type="match status" value="2"/>
</dbReference>
<evidence type="ECO:0000256" key="1">
    <source>
        <dbReference type="ARBA" id="ARBA00004127"/>
    </source>
</evidence>
<feature type="transmembrane region" description="Helical" evidence="9">
    <location>
        <begin position="367"/>
        <end position="385"/>
    </location>
</feature>
<evidence type="ECO:0000256" key="2">
    <source>
        <dbReference type="ARBA" id="ARBA00008335"/>
    </source>
</evidence>
<keyword evidence="6" id="KW-0406">Ion transport</keyword>
<name>A0A0F7SRK5_PHARH</name>
<dbReference type="PANTHER" id="PTHR23501">
    <property type="entry name" value="MAJOR FACILITATOR SUPERFAMILY"/>
    <property type="match status" value="1"/>
</dbReference>
<dbReference type="GO" id="GO:0005886">
    <property type="term" value="C:plasma membrane"/>
    <property type="evidence" value="ECO:0007669"/>
    <property type="project" value="TreeGrafter"/>
</dbReference>
<sequence length="590" mass="64028">MAASVRSPPAYRSSISNDRKNSKERPEEYQLDLYGDASPGVRRIAAISEEIDTKLRTIMFVRIFLVAYAYGIDGTTRATFQAFATASYSNLSLLATVNVLRSIIAAAAQPPLAKIADVFGRVELIILSIIFYCVGTIVEATATNIKAFCAGAVLYQLGYTTIILLIEVTIGDTTTLPFLINAWVSGNITAAIEANASWNWGIGMFGIIFPACCIPLLGALLWALRKAKRGGKLADVPTPFQKYGGRNLATKLFWELDVIGLVLLVALLTLILLPFTLAGGVSTSWKKAHIIVMLVIGILCVPAFVVWETRFAPHPCVPLHLLKDRTVIGCLGIAVLLNMTWYCQGDYLYTVLVVAFDESTLSATRIVSLYSFTSVITGVIAGIVVRRVRRLKPFMVAGVCIYMIGFGLLIRFRGRTVSDHSGLIGGQIVLGIAGGLFPYPAQALIRSATKRSHLAIITALYLSAYSIGSALGNTISGAIWTQVLPKYLAQELGPVNSTLVASVYGDPFTFILSYPMSTPERQAVVLAYQHTQRLLCITGICLCVPLLGCVSVVRNPYLGEKQSLDEAEEEITTDPEPEEVEEADKKTHAD</sequence>
<dbReference type="PANTHER" id="PTHR23501:SF92">
    <property type="entry name" value="GLUTATHIONE EXCHANGER 1-RELATED"/>
    <property type="match status" value="1"/>
</dbReference>
<feature type="transmembrane region" description="Helical" evidence="9">
    <location>
        <begin position="144"/>
        <end position="166"/>
    </location>
</feature>
<dbReference type="GO" id="GO:0005768">
    <property type="term" value="C:endosome"/>
    <property type="evidence" value="ECO:0007669"/>
    <property type="project" value="TreeGrafter"/>
</dbReference>
<dbReference type="Pfam" id="PF07690">
    <property type="entry name" value="MFS_1"/>
    <property type="match status" value="1"/>
</dbReference>
<evidence type="ECO:0000256" key="9">
    <source>
        <dbReference type="SAM" id="Phobius"/>
    </source>
</evidence>
<feature type="transmembrane region" description="Helical" evidence="9">
    <location>
        <begin position="424"/>
        <end position="441"/>
    </location>
</feature>
<dbReference type="InterPro" id="IPR011701">
    <property type="entry name" value="MFS"/>
</dbReference>
<dbReference type="AlphaFoldDB" id="A0A0F7SRK5"/>
<feature type="region of interest" description="Disordered" evidence="8">
    <location>
        <begin position="563"/>
        <end position="590"/>
    </location>
</feature>
<feature type="transmembrane region" description="Helical" evidence="9">
    <location>
        <begin position="394"/>
        <end position="412"/>
    </location>
</feature>